<keyword evidence="2" id="KW-1185">Reference proteome</keyword>
<dbReference type="RefSeq" id="WP_071062435.1">
    <property type="nucleotide sequence ID" value="NZ_MAXA01000148.1"/>
</dbReference>
<dbReference type="AlphaFoldDB" id="A0A1S1QJF0"/>
<accession>A0A1S1QJF0</accession>
<dbReference type="EMBL" id="MAXA01000148">
    <property type="protein sequence ID" value="OHV33192.1"/>
    <property type="molecule type" value="Genomic_DNA"/>
</dbReference>
<organism evidence="1 2">
    <name type="scientific">Parafrankia soli</name>
    <dbReference type="NCBI Taxonomy" id="2599596"/>
    <lineage>
        <taxon>Bacteria</taxon>
        <taxon>Bacillati</taxon>
        <taxon>Actinomycetota</taxon>
        <taxon>Actinomycetes</taxon>
        <taxon>Frankiales</taxon>
        <taxon>Frankiaceae</taxon>
        <taxon>Parafrankia</taxon>
    </lineage>
</organism>
<name>A0A1S1QJF0_9ACTN</name>
<protein>
    <submittedName>
        <fullName evidence="1">Uncharacterized protein</fullName>
    </submittedName>
</protein>
<comment type="caution">
    <text evidence="1">The sequence shown here is derived from an EMBL/GenBank/DDBJ whole genome shotgun (WGS) entry which is preliminary data.</text>
</comment>
<evidence type="ECO:0000313" key="1">
    <source>
        <dbReference type="EMBL" id="OHV33192.1"/>
    </source>
</evidence>
<dbReference type="OrthoDB" id="9945911at2"/>
<gene>
    <name evidence="1" type="ORF">BBK14_33695</name>
</gene>
<evidence type="ECO:0000313" key="2">
    <source>
        <dbReference type="Proteomes" id="UP000179769"/>
    </source>
</evidence>
<proteinExistence type="predicted"/>
<dbReference type="Proteomes" id="UP000179769">
    <property type="component" value="Unassembled WGS sequence"/>
</dbReference>
<reference evidence="2" key="1">
    <citation type="submission" date="2016-07" db="EMBL/GenBank/DDBJ databases">
        <title>Frankia sp. NRRL B-16219 Genome sequencing.</title>
        <authorList>
            <person name="Ghodhbane-Gtari F."/>
            <person name="Swanson E."/>
            <person name="Gueddou A."/>
            <person name="Louati M."/>
            <person name="Nouioui I."/>
            <person name="Hezbri K."/>
            <person name="Abebe-Akele F."/>
            <person name="Simpson S."/>
            <person name="Morris K."/>
            <person name="Thomas K."/>
            <person name="Gtari M."/>
            <person name="Tisa L.S."/>
        </authorList>
    </citation>
    <scope>NUCLEOTIDE SEQUENCE [LARGE SCALE GENOMIC DNA]</scope>
    <source>
        <strain evidence="2">NRRL B-16219</strain>
    </source>
</reference>
<sequence length="65" mass="6694">MHVPPQTSEDGTVYAAVQAEPGLVTEVYWLLTSQDPGGGPIVVGQVRGCVLARLAVAAFAEAGEI</sequence>